<name>A0A0F8ZGX1_9ZZZZ</name>
<accession>A0A0F8ZGX1</accession>
<evidence type="ECO:0000313" key="1">
    <source>
        <dbReference type="EMBL" id="KKK92988.1"/>
    </source>
</evidence>
<dbReference type="EMBL" id="LAZR01047966">
    <property type="protein sequence ID" value="KKK92988.1"/>
    <property type="molecule type" value="Genomic_DNA"/>
</dbReference>
<dbReference type="InterPro" id="IPR027417">
    <property type="entry name" value="P-loop_NTPase"/>
</dbReference>
<feature type="non-terminal residue" evidence="1">
    <location>
        <position position="161"/>
    </location>
</feature>
<gene>
    <name evidence="1" type="ORF">LCGC14_2697400</name>
</gene>
<dbReference type="AlphaFoldDB" id="A0A0F8ZGX1"/>
<proteinExistence type="predicted"/>
<sequence length="161" mass="18939">MIVNPTEEVAAEEYAKCAANEWYWMCNYVKIIDRRTDQVIPFQPWKHLFDVWKQYRNHRRIVILKARQVGMSWFWAAMALHRGIFKSYSNTILLSINQPKAIDLRKKSYDIWTHLPDWMRIPSGKDNQEILDFPSMDSQIKSLPAKPDSVRGESAGLIVLD</sequence>
<reference evidence="1" key="1">
    <citation type="journal article" date="2015" name="Nature">
        <title>Complex archaea that bridge the gap between prokaryotes and eukaryotes.</title>
        <authorList>
            <person name="Spang A."/>
            <person name="Saw J.H."/>
            <person name="Jorgensen S.L."/>
            <person name="Zaremba-Niedzwiedzka K."/>
            <person name="Martijn J."/>
            <person name="Lind A.E."/>
            <person name="van Eijk R."/>
            <person name="Schleper C."/>
            <person name="Guy L."/>
            <person name="Ettema T.J."/>
        </authorList>
    </citation>
    <scope>NUCLEOTIDE SEQUENCE</scope>
</reference>
<dbReference type="Gene3D" id="3.40.50.300">
    <property type="entry name" value="P-loop containing nucleotide triphosphate hydrolases"/>
    <property type="match status" value="1"/>
</dbReference>
<comment type="caution">
    <text evidence="1">The sequence shown here is derived from an EMBL/GenBank/DDBJ whole genome shotgun (WGS) entry which is preliminary data.</text>
</comment>
<organism evidence="1">
    <name type="scientific">marine sediment metagenome</name>
    <dbReference type="NCBI Taxonomy" id="412755"/>
    <lineage>
        <taxon>unclassified sequences</taxon>
        <taxon>metagenomes</taxon>
        <taxon>ecological metagenomes</taxon>
    </lineage>
</organism>
<evidence type="ECO:0008006" key="2">
    <source>
        <dbReference type="Google" id="ProtNLM"/>
    </source>
</evidence>
<protein>
    <recommendedName>
        <fullName evidence="2">Terminase large subunit gp17-like C-terminal domain-containing protein</fullName>
    </recommendedName>
</protein>